<dbReference type="RefSeq" id="WP_188629877.1">
    <property type="nucleotide sequence ID" value="NZ_BMKE01000014.1"/>
</dbReference>
<evidence type="ECO:0000256" key="2">
    <source>
        <dbReference type="ARBA" id="ARBA00022475"/>
    </source>
</evidence>
<proteinExistence type="predicted"/>
<keyword evidence="5" id="KW-1185">Reference proteome</keyword>
<evidence type="ECO:0000256" key="1">
    <source>
        <dbReference type="ARBA" id="ARBA00004236"/>
    </source>
</evidence>
<dbReference type="InterPro" id="IPR009722">
    <property type="entry name" value="YjiK/CarP"/>
</dbReference>
<comment type="caution">
    <text evidence="4">The sequence shown here is derived from an EMBL/GenBank/DDBJ whole genome shotgun (WGS) entry which is preliminary data.</text>
</comment>
<evidence type="ECO:0000313" key="4">
    <source>
        <dbReference type="EMBL" id="GGB45827.1"/>
    </source>
</evidence>
<dbReference type="Proteomes" id="UP000646152">
    <property type="component" value="Unassembled WGS sequence"/>
</dbReference>
<dbReference type="SUPFAM" id="SSF101898">
    <property type="entry name" value="NHL repeat"/>
    <property type="match status" value="1"/>
</dbReference>
<gene>
    <name evidence="4" type="ORF">GCM10011502_18930</name>
</gene>
<dbReference type="EMBL" id="BMKE01000014">
    <property type="protein sequence ID" value="GGB45827.1"/>
    <property type="molecule type" value="Genomic_DNA"/>
</dbReference>
<keyword evidence="3" id="KW-0472">Membrane</keyword>
<name>A0ABQ1IL74_9GAMM</name>
<dbReference type="Pfam" id="PF06977">
    <property type="entry name" value="SdiA-regulated"/>
    <property type="match status" value="1"/>
</dbReference>
<evidence type="ECO:0000313" key="5">
    <source>
        <dbReference type="Proteomes" id="UP000646152"/>
    </source>
</evidence>
<evidence type="ECO:0000256" key="3">
    <source>
        <dbReference type="ARBA" id="ARBA00023136"/>
    </source>
</evidence>
<sequence length="287" mass="32552">MRFLFLLWPILLLGGCITAQGQSLLLDPIATFDSPLAETSGLVRWQQGFISHNDSGNDAELFMLSPEGKITARLPVSAGNHDWEDISVRGNTLYVADTGNNRGRRRDLSILPLTLLHDQVQVQPSLPLAYAEQSQFQPAPHQHNFDAEALTWVADELWLFTKRWLDQHTAIYTVPTTGNPAPLQARQRLNTDMLVTGADFDSQTNTLLLLGYSRNWWNRTAWIWLYPVQDGRVLEHQGRRLQLNKNGQFEGIALGRDGFIYVTRESHDTNLFRSRQSLTDLLADSPF</sequence>
<organism evidence="4 5">
    <name type="scientific">Oceanisphaera marina</name>
    <dbReference type="NCBI Taxonomy" id="2017550"/>
    <lineage>
        <taxon>Bacteria</taxon>
        <taxon>Pseudomonadati</taxon>
        <taxon>Pseudomonadota</taxon>
        <taxon>Gammaproteobacteria</taxon>
        <taxon>Aeromonadales</taxon>
        <taxon>Aeromonadaceae</taxon>
        <taxon>Oceanisphaera</taxon>
    </lineage>
</organism>
<keyword evidence="2" id="KW-1003">Cell membrane</keyword>
<evidence type="ECO:0008006" key="6">
    <source>
        <dbReference type="Google" id="ProtNLM"/>
    </source>
</evidence>
<dbReference type="PROSITE" id="PS51257">
    <property type="entry name" value="PROKAR_LIPOPROTEIN"/>
    <property type="match status" value="1"/>
</dbReference>
<reference evidence="5" key="1">
    <citation type="journal article" date="2019" name="Int. J. Syst. Evol. Microbiol.">
        <title>The Global Catalogue of Microorganisms (GCM) 10K type strain sequencing project: providing services to taxonomists for standard genome sequencing and annotation.</title>
        <authorList>
            <consortium name="The Broad Institute Genomics Platform"/>
            <consortium name="The Broad Institute Genome Sequencing Center for Infectious Disease"/>
            <person name="Wu L."/>
            <person name="Ma J."/>
        </authorList>
    </citation>
    <scope>NUCLEOTIDE SEQUENCE [LARGE SCALE GENOMIC DNA]</scope>
    <source>
        <strain evidence="5">CGMCC 1.15923</strain>
    </source>
</reference>
<accession>A0ABQ1IL74</accession>
<comment type="subcellular location">
    <subcellularLocation>
        <location evidence="1">Cell membrane</location>
    </subcellularLocation>
</comment>
<protein>
    <recommendedName>
        <fullName evidence="6">Phytase-like domain-containing protein</fullName>
    </recommendedName>
</protein>